<sequence length="127" mass="14286">MQATPQVIVLEATPWVTSGLRREWAGQNVRVLFRDSINSETEEMILNNCQLLIIDLESLPDTSVTALKIASKMKQQANFLCLINQAQRDHARDLIDLGAVCYLEKPISVHELASRCQPLMLKKVISP</sequence>
<dbReference type="InterPro" id="IPR011006">
    <property type="entry name" value="CheY-like_superfamily"/>
</dbReference>
<dbReference type="SUPFAM" id="SSF52172">
    <property type="entry name" value="CheY-like"/>
    <property type="match status" value="1"/>
</dbReference>
<protein>
    <recommendedName>
        <fullName evidence="3">Response regulatory domain-containing protein</fullName>
    </recommendedName>
</protein>
<evidence type="ECO:0000313" key="1">
    <source>
        <dbReference type="EMBL" id="TWT60087.1"/>
    </source>
</evidence>
<accession>A0A5C5XAA0</accession>
<reference evidence="1 2" key="1">
    <citation type="submission" date="2019-02" db="EMBL/GenBank/DDBJ databases">
        <title>Deep-cultivation of Planctomycetes and their phenomic and genomic characterization uncovers novel biology.</title>
        <authorList>
            <person name="Wiegand S."/>
            <person name="Jogler M."/>
            <person name="Boedeker C."/>
            <person name="Pinto D."/>
            <person name="Vollmers J."/>
            <person name="Rivas-Marin E."/>
            <person name="Kohn T."/>
            <person name="Peeters S.H."/>
            <person name="Heuer A."/>
            <person name="Rast P."/>
            <person name="Oberbeckmann S."/>
            <person name="Bunk B."/>
            <person name="Jeske O."/>
            <person name="Meyerdierks A."/>
            <person name="Storesund J.E."/>
            <person name="Kallscheuer N."/>
            <person name="Luecker S."/>
            <person name="Lage O.M."/>
            <person name="Pohl T."/>
            <person name="Merkel B.J."/>
            <person name="Hornburger P."/>
            <person name="Mueller R.-W."/>
            <person name="Bruemmer F."/>
            <person name="Labrenz M."/>
            <person name="Spormann A.M."/>
            <person name="Op Den Camp H."/>
            <person name="Overmann J."/>
            <person name="Amann R."/>
            <person name="Jetten M.S.M."/>
            <person name="Mascher T."/>
            <person name="Medema M.H."/>
            <person name="Devos D.P."/>
            <person name="Kaster A.-K."/>
            <person name="Ovreas L."/>
            <person name="Rohde M."/>
            <person name="Galperin M.Y."/>
            <person name="Jogler C."/>
        </authorList>
    </citation>
    <scope>NUCLEOTIDE SEQUENCE [LARGE SCALE GENOMIC DNA]</scope>
    <source>
        <strain evidence="1 2">Pan54</strain>
    </source>
</reference>
<name>A0A5C5XAA0_9PLAN</name>
<proteinExistence type="predicted"/>
<dbReference type="RefSeq" id="WP_146502244.1">
    <property type="nucleotide sequence ID" value="NZ_SJPG01000001.1"/>
</dbReference>
<keyword evidence="2" id="KW-1185">Reference proteome</keyword>
<evidence type="ECO:0000313" key="2">
    <source>
        <dbReference type="Proteomes" id="UP000316095"/>
    </source>
</evidence>
<organism evidence="1 2">
    <name type="scientific">Rubinisphaera italica</name>
    <dbReference type="NCBI Taxonomy" id="2527969"/>
    <lineage>
        <taxon>Bacteria</taxon>
        <taxon>Pseudomonadati</taxon>
        <taxon>Planctomycetota</taxon>
        <taxon>Planctomycetia</taxon>
        <taxon>Planctomycetales</taxon>
        <taxon>Planctomycetaceae</taxon>
        <taxon>Rubinisphaera</taxon>
    </lineage>
</organism>
<dbReference type="Gene3D" id="3.40.50.2300">
    <property type="match status" value="1"/>
</dbReference>
<dbReference type="AlphaFoldDB" id="A0A5C5XAA0"/>
<dbReference type="Proteomes" id="UP000316095">
    <property type="component" value="Unassembled WGS sequence"/>
</dbReference>
<dbReference type="EMBL" id="SJPG01000001">
    <property type="protein sequence ID" value="TWT60087.1"/>
    <property type="molecule type" value="Genomic_DNA"/>
</dbReference>
<comment type="caution">
    <text evidence="1">The sequence shown here is derived from an EMBL/GenBank/DDBJ whole genome shotgun (WGS) entry which is preliminary data.</text>
</comment>
<gene>
    <name evidence="1" type="ORF">Pan54_08000</name>
</gene>
<evidence type="ECO:0008006" key="3">
    <source>
        <dbReference type="Google" id="ProtNLM"/>
    </source>
</evidence>